<dbReference type="Proteomes" id="UP001138961">
    <property type="component" value="Unassembled WGS sequence"/>
</dbReference>
<evidence type="ECO:0000313" key="7">
    <source>
        <dbReference type="EMBL" id="MCB5197997.1"/>
    </source>
</evidence>
<feature type="transmembrane region" description="Helical" evidence="5">
    <location>
        <begin position="31"/>
        <end position="48"/>
    </location>
</feature>
<feature type="transmembrane region" description="Helical" evidence="5">
    <location>
        <begin position="113"/>
        <end position="133"/>
    </location>
</feature>
<evidence type="ECO:0000256" key="2">
    <source>
        <dbReference type="ARBA" id="ARBA00022692"/>
    </source>
</evidence>
<protein>
    <submittedName>
        <fullName evidence="7">YIP1 family protein</fullName>
    </submittedName>
</protein>
<feature type="transmembrane region" description="Helical" evidence="5">
    <location>
        <begin position="139"/>
        <end position="157"/>
    </location>
</feature>
<evidence type="ECO:0000256" key="5">
    <source>
        <dbReference type="SAM" id="Phobius"/>
    </source>
</evidence>
<keyword evidence="4 5" id="KW-0472">Membrane</keyword>
<keyword evidence="3 5" id="KW-1133">Transmembrane helix</keyword>
<comment type="subcellular location">
    <subcellularLocation>
        <location evidence="1">Membrane</location>
        <topology evidence="1">Multi-pass membrane protein</topology>
    </subcellularLocation>
</comment>
<keyword evidence="2 5" id="KW-0812">Transmembrane</keyword>
<feature type="transmembrane region" description="Helical" evidence="5">
    <location>
        <begin position="76"/>
        <end position="101"/>
    </location>
</feature>
<evidence type="ECO:0000259" key="6">
    <source>
        <dbReference type="Pfam" id="PF04893"/>
    </source>
</evidence>
<sequence>MAVSTNIMRAWRRPRQVMRELLDQGKREDRAIAYLFVFCILVFIAQWPRLSRRAAGFELAPGAEPPELSQLMTYELFAWLMVWPLVLYGLAALSHLVARLFGGQGSFYSARLALFWSLLASVPLLLLYGLMAGFLGPAAGTQLVGAVWLLIFGYIWLQSLREAEK</sequence>
<reference evidence="7" key="1">
    <citation type="submission" date="2021-10" db="EMBL/GenBank/DDBJ databases">
        <title>Loktanella gaetbuli sp. nov., isolated from a tidal flat.</title>
        <authorList>
            <person name="Park S."/>
            <person name="Yoon J.-H."/>
        </authorList>
    </citation>
    <scope>NUCLEOTIDE SEQUENCE</scope>
    <source>
        <strain evidence="7">TSTF-M6</strain>
    </source>
</reference>
<dbReference type="InterPro" id="IPR006977">
    <property type="entry name" value="Yip1_dom"/>
</dbReference>
<gene>
    <name evidence="7" type="ORF">LGQ03_01960</name>
</gene>
<evidence type="ECO:0000313" key="8">
    <source>
        <dbReference type="Proteomes" id="UP001138961"/>
    </source>
</evidence>
<evidence type="ECO:0000256" key="1">
    <source>
        <dbReference type="ARBA" id="ARBA00004141"/>
    </source>
</evidence>
<name>A0ABS8BQJ6_9RHOB</name>
<evidence type="ECO:0000256" key="3">
    <source>
        <dbReference type="ARBA" id="ARBA00022989"/>
    </source>
</evidence>
<dbReference type="EMBL" id="JAJATZ010000001">
    <property type="protein sequence ID" value="MCB5197997.1"/>
    <property type="molecule type" value="Genomic_DNA"/>
</dbReference>
<organism evidence="7 8">
    <name type="scientific">Loktanella gaetbuli</name>
    <dbReference type="NCBI Taxonomy" id="2881335"/>
    <lineage>
        <taxon>Bacteria</taxon>
        <taxon>Pseudomonadati</taxon>
        <taxon>Pseudomonadota</taxon>
        <taxon>Alphaproteobacteria</taxon>
        <taxon>Rhodobacterales</taxon>
        <taxon>Roseobacteraceae</taxon>
        <taxon>Loktanella</taxon>
    </lineage>
</organism>
<proteinExistence type="predicted"/>
<keyword evidence="8" id="KW-1185">Reference proteome</keyword>
<comment type="caution">
    <text evidence="7">The sequence shown here is derived from an EMBL/GenBank/DDBJ whole genome shotgun (WGS) entry which is preliminary data.</text>
</comment>
<dbReference type="Pfam" id="PF04893">
    <property type="entry name" value="Yip1"/>
    <property type="match status" value="1"/>
</dbReference>
<evidence type="ECO:0000256" key="4">
    <source>
        <dbReference type="ARBA" id="ARBA00023136"/>
    </source>
</evidence>
<dbReference type="RefSeq" id="WP_090159429.1">
    <property type="nucleotide sequence ID" value="NZ_JAJATZ010000001.1"/>
</dbReference>
<feature type="domain" description="Yip1" evidence="6">
    <location>
        <begin position="10"/>
        <end position="160"/>
    </location>
</feature>
<accession>A0ABS8BQJ6</accession>